<evidence type="ECO:0000256" key="1">
    <source>
        <dbReference type="SAM" id="Phobius"/>
    </source>
</evidence>
<name>A0ABV2I5C8_9HYPH</name>
<evidence type="ECO:0000313" key="2">
    <source>
        <dbReference type="EMBL" id="MET3597512.1"/>
    </source>
</evidence>
<keyword evidence="1" id="KW-0472">Membrane</keyword>
<proteinExistence type="predicted"/>
<sequence length="121" mass="12655">MLAVSCLAFAALVLVLWRGSETLPTLVALGLVCGLPAGAIMSLPARVLEPTTRALGMGLFYTVYYATMLVAPWLGGKLALWAGSAGAALGLGSATLLACPILLWGFERRLLLPERTIAQVN</sequence>
<feature type="transmembrane region" description="Helical" evidence="1">
    <location>
        <begin position="55"/>
        <end position="74"/>
    </location>
</feature>
<keyword evidence="3" id="KW-1185">Reference proteome</keyword>
<dbReference type="EMBL" id="JBEPLM010000025">
    <property type="protein sequence ID" value="MET3597512.1"/>
    <property type="molecule type" value="Genomic_DNA"/>
</dbReference>
<gene>
    <name evidence="2" type="ORF">ABID26_006937</name>
</gene>
<accession>A0ABV2I5C8</accession>
<reference evidence="2 3" key="1">
    <citation type="submission" date="2024-06" db="EMBL/GenBank/DDBJ databases">
        <title>Genomic Encyclopedia of Type Strains, Phase IV (KMG-IV): sequencing the most valuable type-strain genomes for metagenomic binning, comparative biology and taxonomic classification.</title>
        <authorList>
            <person name="Goeker M."/>
        </authorList>
    </citation>
    <scope>NUCLEOTIDE SEQUENCE [LARGE SCALE GENOMIC DNA]</scope>
    <source>
        <strain evidence="2 3">DSM 29846</strain>
    </source>
</reference>
<evidence type="ECO:0000313" key="3">
    <source>
        <dbReference type="Proteomes" id="UP001549036"/>
    </source>
</evidence>
<keyword evidence="1" id="KW-0812">Transmembrane</keyword>
<dbReference type="SUPFAM" id="SSF103473">
    <property type="entry name" value="MFS general substrate transporter"/>
    <property type="match status" value="1"/>
</dbReference>
<keyword evidence="1" id="KW-1133">Transmembrane helix</keyword>
<dbReference type="Gene3D" id="1.20.1250.20">
    <property type="entry name" value="MFS general substrate transporter like domains"/>
    <property type="match status" value="1"/>
</dbReference>
<organism evidence="2 3">
    <name type="scientific">Mesorhizobium shonense</name>
    <dbReference type="NCBI Taxonomy" id="1209948"/>
    <lineage>
        <taxon>Bacteria</taxon>
        <taxon>Pseudomonadati</taxon>
        <taxon>Pseudomonadota</taxon>
        <taxon>Alphaproteobacteria</taxon>
        <taxon>Hyphomicrobiales</taxon>
        <taxon>Phyllobacteriaceae</taxon>
        <taxon>Mesorhizobium</taxon>
    </lineage>
</organism>
<feature type="transmembrane region" description="Helical" evidence="1">
    <location>
        <begin position="28"/>
        <end position="48"/>
    </location>
</feature>
<protein>
    <submittedName>
        <fullName evidence="2">MFS family arabinose efflux permease</fullName>
    </submittedName>
</protein>
<feature type="transmembrane region" description="Helical" evidence="1">
    <location>
        <begin position="80"/>
        <end position="106"/>
    </location>
</feature>
<comment type="caution">
    <text evidence="2">The sequence shown here is derived from an EMBL/GenBank/DDBJ whole genome shotgun (WGS) entry which is preliminary data.</text>
</comment>
<dbReference type="Proteomes" id="UP001549036">
    <property type="component" value="Unassembled WGS sequence"/>
</dbReference>
<dbReference type="InterPro" id="IPR036259">
    <property type="entry name" value="MFS_trans_sf"/>
</dbReference>